<dbReference type="OrthoDB" id="678233at2759"/>
<evidence type="ECO:0000313" key="3">
    <source>
        <dbReference type="Proteomes" id="UP000077755"/>
    </source>
</evidence>
<reference evidence="2" key="2">
    <citation type="submission" date="2022-03" db="EMBL/GenBank/DDBJ databases">
        <title>Draft title - Genomic analysis of global carrot germplasm unveils the trajectory of domestication and the origin of high carotenoid orange carrot.</title>
        <authorList>
            <person name="Iorizzo M."/>
            <person name="Ellison S."/>
            <person name="Senalik D."/>
            <person name="Macko-Podgorni A."/>
            <person name="Grzebelus D."/>
            <person name="Bostan H."/>
            <person name="Rolling W."/>
            <person name="Curaba J."/>
            <person name="Simon P."/>
        </authorList>
    </citation>
    <scope>NUCLEOTIDE SEQUENCE</scope>
    <source>
        <tissue evidence="2">Leaf</tissue>
    </source>
</reference>
<name>A0A162AMX7_DAUCS</name>
<dbReference type="OMA" id="TGDSHEI"/>
<dbReference type="Gramene" id="KZN03413">
    <property type="protein sequence ID" value="KZN03413"/>
    <property type="gene ID" value="DCAR_012169"/>
</dbReference>
<accession>A0A162AMX7</accession>
<sequence length="300" mass="33905">MRDFAACFSEYATDIVSDASCSSYSNHSCISPSLIPSIQIAVTCLYKTILSNHQPLLITVTWCKNSLSQGLNISFGDDSATTFKLNPNSRLFRKKKGTKTIELSNSKCEIIWDLSTAQYKTGPEPVQGYYILIMVDSELGLILGDMAQEAVTKKIKNGTHLAKSTLVSRREHYSGNTHYSTKAQFCETGISHDILIRCSGDNEGLKYPVLSVCIDKKMVIRVKRLHLNFRGNQSIFVDGLMVDLFWDVHDWFFNPGSGYAVFMFRTRSGLDSRLWLEEKLVQKDEEKLEFSLLIYACNSR</sequence>
<dbReference type="PANTHER" id="PTHR31972">
    <property type="entry name" value="EXPRESSED PROTEIN"/>
    <property type="match status" value="1"/>
</dbReference>
<evidence type="ECO:0008006" key="4">
    <source>
        <dbReference type="Google" id="ProtNLM"/>
    </source>
</evidence>
<evidence type="ECO:0000313" key="2">
    <source>
        <dbReference type="EMBL" id="WOG94493.1"/>
    </source>
</evidence>
<dbReference type="EMBL" id="LNRQ01000003">
    <property type="protein sequence ID" value="KZN03413.1"/>
    <property type="molecule type" value="Genomic_DNA"/>
</dbReference>
<dbReference type="EMBL" id="CP093345">
    <property type="protein sequence ID" value="WOG94493.1"/>
    <property type="molecule type" value="Genomic_DNA"/>
</dbReference>
<dbReference type="Proteomes" id="UP000077755">
    <property type="component" value="Chromosome 3"/>
</dbReference>
<gene>
    <name evidence="1" type="ORF">DCAR_012169</name>
    <name evidence="2" type="ORF">DCAR_0313789</name>
</gene>
<dbReference type="PANTHER" id="PTHR31972:SF48">
    <property type="entry name" value="OS04G0407500 PROTEIN"/>
    <property type="match status" value="1"/>
</dbReference>
<evidence type="ECO:0000313" key="1">
    <source>
        <dbReference type="EMBL" id="KZN03413.1"/>
    </source>
</evidence>
<organism evidence="1">
    <name type="scientific">Daucus carota subsp. sativus</name>
    <name type="common">Carrot</name>
    <dbReference type="NCBI Taxonomy" id="79200"/>
    <lineage>
        <taxon>Eukaryota</taxon>
        <taxon>Viridiplantae</taxon>
        <taxon>Streptophyta</taxon>
        <taxon>Embryophyta</taxon>
        <taxon>Tracheophyta</taxon>
        <taxon>Spermatophyta</taxon>
        <taxon>Magnoliopsida</taxon>
        <taxon>eudicotyledons</taxon>
        <taxon>Gunneridae</taxon>
        <taxon>Pentapetalae</taxon>
        <taxon>asterids</taxon>
        <taxon>campanulids</taxon>
        <taxon>Apiales</taxon>
        <taxon>Apiaceae</taxon>
        <taxon>Apioideae</taxon>
        <taxon>Scandiceae</taxon>
        <taxon>Daucinae</taxon>
        <taxon>Daucus</taxon>
        <taxon>Daucus sect. Daucus</taxon>
    </lineage>
</organism>
<dbReference type="STRING" id="79200.A0A162AMX7"/>
<keyword evidence="3" id="KW-1185">Reference proteome</keyword>
<dbReference type="Pfam" id="PF05910">
    <property type="entry name" value="DUF868"/>
    <property type="match status" value="1"/>
</dbReference>
<dbReference type="InterPro" id="IPR008586">
    <property type="entry name" value="DUF868_pln"/>
</dbReference>
<proteinExistence type="predicted"/>
<reference evidence="1" key="1">
    <citation type="journal article" date="2016" name="Nat. Genet.">
        <title>A high-quality carrot genome assembly provides new insights into carotenoid accumulation and asterid genome evolution.</title>
        <authorList>
            <person name="Iorizzo M."/>
            <person name="Ellison S."/>
            <person name="Senalik D."/>
            <person name="Zeng P."/>
            <person name="Satapoomin P."/>
            <person name="Huang J."/>
            <person name="Bowman M."/>
            <person name="Iovene M."/>
            <person name="Sanseverino W."/>
            <person name="Cavagnaro P."/>
            <person name="Yildiz M."/>
            <person name="Macko-Podgorni A."/>
            <person name="Moranska E."/>
            <person name="Grzebelus E."/>
            <person name="Grzebelus D."/>
            <person name="Ashrafi H."/>
            <person name="Zheng Z."/>
            <person name="Cheng S."/>
            <person name="Spooner D."/>
            <person name="Van Deynze A."/>
            <person name="Simon P."/>
        </authorList>
    </citation>
    <scope>NUCLEOTIDE SEQUENCE [LARGE SCALE GENOMIC DNA]</scope>
    <source>
        <tissue evidence="1">Leaf</tissue>
    </source>
</reference>
<dbReference type="KEGG" id="dcr:108211796"/>
<dbReference type="AlphaFoldDB" id="A0A162AMX7"/>
<protein>
    <recommendedName>
        <fullName evidence="4">DUF868 domain-containing protein</fullName>
    </recommendedName>
</protein>